<dbReference type="OrthoDB" id="164224at2"/>
<dbReference type="RefSeq" id="WP_155452184.1">
    <property type="nucleotide sequence ID" value="NZ_WNKX01000001.1"/>
</dbReference>
<name>A0A6L6Q9Z3_9BURK</name>
<evidence type="ECO:0000313" key="1">
    <source>
        <dbReference type="EMBL" id="MTW09202.1"/>
    </source>
</evidence>
<organism evidence="1 2">
    <name type="scientific">Massilia eburnea</name>
    <dbReference type="NCBI Taxonomy" id="1776165"/>
    <lineage>
        <taxon>Bacteria</taxon>
        <taxon>Pseudomonadati</taxon>
        <taxon>Pseudomonadota</taxon>
        <taxon>Betaproteobacteria</taxon>
        <taxon>Burkholderiales</taxon>
        <taxon>Oxalobacteraceae</taxon>
        <taxon>Telluria group</taxon>
        <taxon>Massilia</taxon>
    </lineage>
</organism>
<evidence type="ECO:0008006" key="3">
    <source>
        <dbReference type="Google" id="ProtNLM"/>
    </source>
</evidence>
<dbReference type="EMBL" id="WNKX01000001">
    <property type="protein sequence ID" value="MTW09202.1"/>
    <property type="molecule type" value="Genomic_DNA"/>
</dbReference>
<dbReference type="Gene3D" id="3.30.70.20">
    <property type="match status" value="1"/>
</dbReference>
<protein>
    <recommendedName>
        <fullName evidence="3">Ferredoxin</fullName>
    </recommendedName>
</protein>
<dbReference type="Pfam" id="PF13459">
    <property type="entry name" value="Fer4_15"/>
    <property type="match status" value="1"/>
</dbReference>
<comment type="caution">
    <text evidence="1">The sequence shown here is derived from an EMBL/GenBank/DDBJ whole genome shotgun (WGS) entry which is preliminary data.</text>
</comment>
<evidence type="ECO:0000313" key="2">
    <source>
        <dbReference type="Proteomes" id="UP000472320"/>
    </source>
</evidence>
<dbReference type="Proteomes" id="UP000472320">
    <property type="component" value="Unassembled WGS sequence"/>
</dbReference>
<gene>
    <name evidence="1" type="ORF">GM658_01180</name>
</gene>
<accession>A0A6L6Q9Z3</accession>
<dbReference type="AlphaFoldDB" id="A0A6L6Q9Z3"/>
<keyword evidence="2" id="KW-1185">Reference proteome</keyword>
<dbReference type="SUPFAM" id="SSF54862">
    <property type="entry name" value="4Fe-4S ferredoxins"/>
    <property type="match status" value="1"/>
</dbReference>
<sequence>MQTIKEFWVDTDQCTAHYLCIELVPIRFEMSGNGWSVSIRGRECAELNPDEVSEIMWAAAHCPTAAIKVELVTGETVDSASETLKALAKRV</sequence>
<proteinExistence type="predicted"/>
<reference evidence="1 2" key="1">
    <citation type="submission" date="2019-11" db="EMBL/GenBank/DDBJ databases">
        <title>Type strains purchased from KCTC, JCM and DSMZ.</title>
        <authorList>
            <person name="Lu H."/>
        </authorList>
    </citation>
    <scope>NUCLEOTIDE SEQUENCE [LARGE SCALE GENOMIC DNA]</scope>
    <source>
        <strain evidence="1 2">JCM 31587</strain>
    </source>
</reference>